<feature type="compositionally biased region" description="Low complexity" evidence="3">
    <location>
        <begin position="508"/>
        <end position="533"/>
    </location>
</feature>
<feature type="region of interest" description="Disordered" evidence="3">
    <location>
        <begin position="405"/>
        <end position="425"/>
    </location>
</feature>
<dbReference type="InterPro" id="IPR024660">
    <property type="entry name" value="UCS_central_dom"/>
</dbReference>
<feature type="region of interest" description="Disordered" evidence="3">
    <location>
        <begin position="505"/>
        <end position="533"/>
    </location>
</feature>
<name>A0A2S4VV06_9BASI</name>
<evidence type="ECO:0000259" key="4">
    <source>
        <dbReference type="Pfam" id="PF11701"/>
    </source>
</evidence>
<feature type="compositionally biased region" description="Acidic residues" evidence="3">
    <location>
        <begin position="704"/>
        <end position="722"/>
    </location>
</feature>
<dbReference type="Proteomes" id="UP000239156">
    <property type="component" value="Unassembled WGS sequence"/>
</dbReference>
<dbReference type="InterPro" id="IPR016024">
    <property type="entry name" value="ARM-type_fold"/>
</dbReference>
<evidence type="ECO:0000313" key="6">
    <source>
        <dbReference type="Proteomes" id="UP000239156"/>
    </source>
</evidence>
<dbReference type="Gene3D" id="1.25.10.10">
    <property type="entry name" value="Leucine-rich Repeat Variant"/>
    <property type="match status" value="1"/>
</dbReference>
<dbReference type="EMBL" id="PKSL01000025">
    <property type="protein sequence ID" value="POW13355.1"/>
    <property type="molecule type" value="Genomic_DNA"/>
</dbReference>
<feature type="domain" description="UNC-45/Cro1/She4 central" evidence="4">
    <location>
        <begin position="123"/>
        <end position="286"/>
    </location>
</feature>
<accession>A0A2S4VV06</accession>
<dbReference type="VEuPathDB" id="FungiDB:PSTT_03855"/>
<dbReference type="Pfam" id="PF11701">
    <property type="entry name" value="UNC45-central"/>
    <property type="match status" value="1"/>
</dbReference>
<keyword evidence="6" id="KW-1185">Reference proteome</keyword>
<dbReference type="GO" id="GO:0005737">
    <property type="term" value="C:cytoplasm"/>
    <property type="evidence" value="ECO:0007669"/>
    <property type="project" value="UniProtKB-SubCell"/>
</dbReference>
<feature type="region of interest" description="Disordered" evidence="3">
    <location>
        <begin position="704"/>
        <end position="724"/>
    </location>
</feature>
<evidence type="ECO:0000256" key="3">
    <source>
        <dbReference type="SAM" id="MobiDB-lite"/>
    </source>
</evidence>
<protein>
    <recommendedName>
        <fullName evidence="4">UNC-45/Cro1/She4 central domain-containing protein</fullName>
    </recommendedName>
</protein>
<gene>
    <name evidence="5" type="ORF">PSTT_03855</name>
</gene>
<sequence>MSSPGLSGGVTKWCWPDEEISRTSPALDFKANQAIHRHLHFFPGGHRGIQPPNEGDSPEKKLSGFVTVQARGQRRKYRIYFGNTRETRLQFAMVAGQRSIIEGEDGIQSIIDHPSAEPSGETLKTLLLNISSQTPSTRAKAFSALAITFQYHQAKASLLFQVPLESLLHSTIVQEVCDGLSGLSAIFMLSPQDAIGIIRSDGFLSRLAESVVDLLALGPSKKKSKADLNHSFSEFIALSLNHKPVREIIKSDWPGCLDWLTRISLATTNNVSISARCAASLALIKLRLTSDLQDKSIELPSLTHLTGIMLNALLDKTCPSNSPIEGLALLSQQGSVRQILMKESERFLRATKALSTSKETLNADGISKSDTSIAYGIATIIAHLSAYKVIKTDEDRAADQLKKLAQRGGQTASNDKLPGSSVDDQDTEIDDELVYEWIHSSLKRNNDLMDTVGWLAKSESKEVKRTTGKAILNLVERQACRGLVLQSGGGRMLMKIIATLTVSDNRSKQQLPSSSSESGQSTNPDSSDPTLDPSDLHIIQALAKILITTNPLLIFGPSPDSPILHSTIKPLTTLFSGRGRIPDDIVGSTRVLNRLEECTIGVRTGENHMVRRAATELICNLSSTQIVLNSFGPQTNEPVGSRGSSHISRLHILIALCSSEDLQTALAAGGALAILTEHSKEICQAILTEEKLKASLVRIFRESIEEEEEEKEGEDGGGEGEGEEGRIGIQFRLISLIGNLSTARETNPEFFNHSLIQSLNSLISKLANQDKNKSQAEDLTQLTKLVIQSIEK</sequence>
<comment type="subcellular location">
    <subcellularLocation>
        <location evidence="1">Cytoplasm</location>
    </subcellularLocation>
</comment>
<dbReference type="InterPro" id="IPR011989">
    <property type="entry name" value="ARM-like"/>
</dbReference>
<proteinExistence type="predicted"/>
<evidence type="ECO:0000256" key="2">
    <source>
        <dbReference type="ARBA" id="ARBA00022490"/>
    </source>
</evidence>
<evidence type="ECO:0000313" key="5">
    <source>
        <dbReference type="EMBL" id="POW13355.1"/>
    </source>
</evidence>
<evidence type="ECO:0000256" key="1">
    <source>
        <dbReference type="ARBA" id="ARBA00004496"/>
    </source>
</evidence>
<organism evidence="5 6">
    <name type="scientific">Puccinia striiformis</name>
    <dbReference type="NCBI Taxonomy" id="27350"/>
    <lineage>
        <taxon>Eukaryota</taxon>
        <taxon>Fungi</taxon>
        <taxon>Dikarya</taxon>
        <taxon>Basidiomycota</taxon>
        <taxon>Pucciniomycotina</taxon>
        <taxon>Pucciniomycetes</taxon>
        <taxon>Pucciniales</taxon>
        <taxon>Pucciniaceae</taxon>
        <taxon>Puccinia</taxon>
    </lineage>
</organism>
<reference evidence="5" key="1">
    <citation type="submission" date="2017-12" db="EMBL/GenBank/DDBJ databases">
        <title>Gene loss provides genomic basis for host adaptation in cereal stripe rust fungi.</title>
        <authorList>
            <person name="Xia C."/>
        </authorList>
    </citation>
    <scope>NUCLEOTIDE SEQUENCE [LARGE SCALE GENOMIC DNA]</scope>
    <source>
        <strain evidence="5">93-210</strain>
    </source>
</reference>
<dbReference type="PANTHER" id="PTHR45994">
    <property type="entry name" value="FI21225P1"/>
    <property type="match status" value="1"/>
</dbReference>
<dbReference type="VEuPathDB" id="FungiDB:PSHT_01231"/>
<dbReference type="SUPFAM" id="SSF48371">
    <property type="entry name" value="ARM repeat"/>
    <property type="match status" value="1"/>
</dbReference>
<dbReference type="GO" id="GO:0051879">
    <property type="term" value="F:Hsp90 protein binding"/>
    <property type="evidence" value="ECO:0007669"/>
    <property type="project" value="TreeGrafter"/>
</dbReference>
<comment type="caution">
    <text evidence="5">The sequence shown here is derived from an EMBL/GenBank/DDBJ whole genome shotgun (WGS) entry which is preliminary data.</text>
</comment>
<dbReference type="PANTHER" id="PTHR45994:SF1">
    <property type="entry name" value="FI21225P1"/>
    <property type="match status" value="1"/>
</dbReference>
<keyword evidence="2" id="KW-0963">Cytoplasm</keyword>
<dbReference type="AlphaFoldDB" id="A0A2S4VV06"/>